<dbReference type="InterPro" id="IPR036871">
    <property type="entry name" value="PX_dom_sf"/>
</dbReference>
<dbReference type="SMART" id="SM00312">
    <property type="entry name" value="PX"/>
    <property type="match status" value="1"/>
</dbReference>
<dbReference type="GO" id="GO:0005768">
    <property type="term" value="C:endosome"/>
    <property type="evidence" value="ECO:0007669"/>
    <property type="project" value="TreeGrafter"/>
</dbReference>
<name>A0A3N4KZ37_9PEZI</name>
<comment type="subcellular location">
    <subcellularLocation>
        <location evidence="3">Cytoplasm</location>
    </subcellularLocation>
    <subcellularLocation>
        <location evidence="2">Membrane</location>
        <topology evidence="2">Peripheral membrane protein</topology>
        <orientation evidence="2">Cytoplasmic side</orientation>
    </subcellularLocation>
</comment>
<keyword evidence="8" id="KW-0653">Protein transport</keyword>
<keyword evidence="9" id="KW-0472">Membrane</keyword>
<evidence type="ECO:0000259" key="11">
    <source>
        <dbReference type="PROSITE" id="PS50195"/>
    </source>
</evidence>
<dbReference type="InterPro" id="IPR045734">
    <property type="entry name" value="Snx8_BAR_dom"/>
</dbReference>
<dbReference type="Gene3D" id="3.30.1520.10">
    <property type="entry name" value="Phox-like domain"/>
    <property type="match status" value="1"/>
</dbReference>
<keyword evidence="13" id="KW-1185">Reference proteome</keyword>
<reference evidence="12 13" key="1">
    <citation type="journal article" date="2018" name="Nat. Ecol. Evol.">
        <title>Pezizomycetes genomes reveal the molecular basis of ectomycorrhizal truffle lifestyle.</title>
        <authorList>
            <person name="Murat C."/>
            <person name="Payen T."/>
            <person name="Noel B."/>
            <person name="Kuo A."/>
            <person name="Morin E."/>
            <person name="Chen J."/>
            <person name="Kohler A."/>
            <person name="Krizsan K."/>
            <person name="Balestrini R."/>
            <person name="Da Silva C."/>
            <person name="Montanini B."/>
            <person name="Hainaut M."/>
            <person name="Levati E."/>
            <person name="Barry K.W."/>
            <person name="Belfiori B."/>
            <person name="Cichocki N."/>
            <person name="Clum A."/>
            <person name="Dockter R.B."/>
            <person name="Fauchery L."/>
            <person name="Guy J."/>
            <person name="Iotti M."/>
            <person name="Le Tacon F."/>
            <person name="Lindquist E.A."/>
            <person name="Lipzen A."/>
            <person name="Malagnac F."/>
            <person name="Mello A."/>
            <person name="Molinier V."/>
            <person name="Miyauchi S."/>
            <person name="Poulain J."/>
            <person name="Riccioni C."/>
            <person name="Rubini A."/>
            <person name="Sitrit Y."/>
            <person name="Splivallo R."/>
            <person name="Traeger S."/>
            <person name="Wang M."/>
            <person name="Zifcakova L."/>
            <person name="Wipf D."/>
            <person name="Zambonelli A."/>
            <person name="Paolocci F."/>
            <person name="Nowrousian M."/>
            <person name="Ottonello S."/>
            <person name="Baldrian P."/>
            <person name="Spatafora J.W."/>
            <person name="Henrissat B."/>
            <person name="Nagy L.G."/>
            <person name="Aury J.M."/>
            <person name="Wincker P."/>
            <person name="Grigoriev I.V."/>
            <person name="Bonfante P."/>
            <person name="Martin F.M."/>
        </authorList>
    </citation>
    <scope>NUCLEOTIDE SEQUENCE [LARGE SCALE GENOMIC DNA]</scope>
    <source>
        <strain evidence="12 13">CCBAS932</strain>
    </source>
</reference>
<evidence type="ECO:0000256" key="8">
    <source>
        <dbReference type="ARBA" id="ARBA00022927"/>
    </source>
</evidence>
<feature type="compositionally biased region" description="Polar residues" evidence="10">
    <location>
        <begin position="267"/>
        <end position="284"/>
    </location>
</feature>
<feature type="region of interest" description="Disordered" evidence="10">
    <location>
        <begin position="166"/>
        <end position="211"/>
    </location>
</feature>
<feature type="compositionally biased region" description="Polar residues" evidence="10">
    <location>
        <begin position="177"/>
        <end position="195"/>
    </location>
</feature>
<evidence type="ECO:0000256" key="9">
    <source>
        <dbReference type="ARBA" id="ARBA00023136"/>
    </source>
</evidence>
<feature type="domain" description="PX" evidence="11">
    <location>
        <begin position="401"/>
        <end position="516"/>
    </location>
</feature>
<dbReference type="Gene3D" id="1.20.1270.60">
    <property type="entry name" value="Arfaptin homology (AH) domain/BAR domain"/>
    <property type="match status" value="1"/>
</dbReference>
<evidence type="ECO:0000256" key="2">
    <source>
        <dbReference type="ARBA" id="ARBA00004287"/>
    </source>
</evidence>
<evidence type="ECO:0000313" key="13">
    <source>
        <dbReference type="Proteomes" id="UP000277580"/>
    </source>
</evidence>
<comment type="function">
    <text evidence="1">Required for vacuolar protein sorting.</text>
</comment>
<keyword evidence="6" id="KW-0813">Transport</keyword>
<dbReference type="InterPro" id="IPR001683">
    <property type="entry name" value="PX_dom"/>
</dbReference>
<dbReference type="Pfam" id="PF19566">
    <property type="entry name" value="Snx8_BAR_dom"/>
    <property type="match status" value="1"/>
</dbReference>
<dbReference type="PANTHER" id="PTHR47554">
    <property type="entry name" value="SORTING NEXIN MVP1"/>
    <property type="match status" value="1"/>
</dbReference>
<feature type="compositionally biased region" description="Polar residues" evidence="10">
    <location>
        <begin position="301"/>
        <end position="319"/>
    </location>
</feature>
<evidence type="ECO:0000256" key="5">
    <source>
        <dbReference type="ARBA" id="ARBA00014268"/>
    </source>
</evidence>
<sequence>MSIFDDSPPPAARSRSSLFDDDFTTATPGSGSLFDDSGPDPWATGLPVPRRGADSDITKTLLTPDNASIPEEYVDYYDALLAQYAAPGGISMEGVGKILLEAGIDSTARERIWGVIMRGGKESVGRDEVNVLLAMIGLAQEGDEISIDGVDYRRRNLPIPRFTTIVARQHHRESGVETPTTSLASSTHKSANTAPHSGHDQSQDQPTSPSSIKPLVVHRQQSTPISTSPIRTRTSKFVDEVEDPWGSGPAVVQSHTAPPVIEAPVSVHQTSPTAERTNSFNYQPPASARPASTHVRGDSQGRASSLGRNEPYSSPTRIRNQIDDSELEPDDIHSALRNNGANRTSASSAWGVYEGGPHAETGGYNPSLFSEPSVPARHGSFGGLGGTTIQPEARVPSRGPEEVVTVSVLPEKEGMFMFQHRNYQIASARRGSRVVRRYSDFVWLLECLHKRYPFRQLPLLPPKRLAVNGHYLSADAAFVERRRRGLSRFANALVRHPVLSQEQLVIMFLTVPTELTVWRKQATISVQEEFAGKPLPPGLEDSLPVNLEQTFDTVRSGLRKSSEIYIQLCNLLERLEKRNEGIAADYLRFSLALRSLTDCSEATYAVDTNEIPLLNNGLLAVSQHLSNCQTLLEDETKAWDVGILEDLKRQRDCLVSMRELFDRKERLAVDNVPQLERRIKASQAKLEVLRNKPEGTVKPGERERVEESIVRDKASIVEMVNRRVFVKECVRDELIHFQSSQYHVSSYTPKTRKSSYKY</sequence>
<dbReference type="EMBL" id="ML119111">
    <property type="protein sequence ID" value="RPB15797.1"/>
    <property type="molecule type" value="Genomic_DNA"/>
</dbReference>
<dbReference type="GO" id="GO:0006623">
    <property type="term" value="P:protein targeting to vacuole"/>
    <property type="evidence" value="ECO:0007669"/>
    <property type="project" value="TreeGrafter"/>
</dbReference>
<dbReference type="Proteomes" id="UP000277580">
    <property type="component" value="Unassembled WGS sequence"/>
</dbReference>
<dbReference type="AlphaFoldDB" id="A0A3N4KZ37"/>
<evidence type="ECO:0000256" key="10">
    <source>
        <dbReference type="SAM" id="MobiDB-lite"/>
    </source>
</evidence>
<comment type="similarity">
    <text evidence="4">Belongs to the sorting nexin family.</text>
</comment>
<evidence type="ECO:0000256" key="4">
    <source>
        <dbReference type="ARBA" id="ARBA00010883"/>
    </source>
</evidence>
<dbReference type="InterPro" id="IPR028662">
    <property type="entry name" value="SNX8/Mvp1"/>
</dbReference>
<dbReference type="PANTHER" id="PTHR47554:SF1">
    <property type="entry name" value="SORTING NEXIN MVP1"/>
    <property type="match status" value="1"/>
</dbReference>
<dbReference type="InParanoid" id="A0A3N4KZ37"/>
<dbReference type="OrthoDB" id="10064318at2759"/>
<dbReference type="FunFam" id="3.30.1520.10:FF:000037">
    <property type="entry name" value="Sorting nexin mvp-1"/>
    <property type="match status" value="1"/>
</dbReference>
<keyword evidence="7" id="KW-0963">Cytoplasm</keyword>
<feature type="region of interest" description="Disordered" evidence="10">
    <location>
        <begin position="363"/>
        <end position="397"/>
    </location>
</feature>
<accession>A0A3N4KZ37</accession>
<dbReference type="CDD" id="cd07597">
    <property type="entry name" value="BAR_SNX8"/>
    <property type="match status" value="1"/>
</dbReference>
<dbReference type="GO" id="GO:0032266">
    <property type="term" value="F:phosphatidylinositol-3-phosphate binding"/>
    <property type="evidence" value="ECO:0007669"/>
    <property type="project" value="TreeGrafter"/>
</dbReference>
<dbReference type="GO" id="GO:0005829">
    <property type="term" value="C:cytosol"/>
    <property type="evidence" value="ECO:0007669"/>
    <property type="project" value="GOC"/>
</dbReference>
<feature type="region of interest" description="Disordered" evidence="10">
    <location>
        <begin position="1"/>
        <end position="53"/>
    </location>
</feature>
<evidence type="ECO:0000256" key="7">
    <source>
        <dbReference type="ARBA" id="ARBA00022490"/>
    </source>
</evidence>
<gene>
    <name evidence="12" type="ORF">P167DRAFT_562654</name>
</gene>
<dbReference type="GO" id="GO:0042147">
    <property type="term" value="P:retrograde transport, endosome to Golgi"/>
    <property type="evidence" value="ECO:0007669"/>
    <property type="project" value="InterPro"/>
</dbReference>
<dbReference type="Pfam" id="PF00787">
    <property type="entry name" value="PX"/>
    <property type="match status" value="1"/>
</dbReference>
<protein>
    <recommendedName>
        <fullName evidence="5">Sorting nexin MVP1</fullName>
    </recommendedName>
</protein>
<dbReference type="GO" id="GO:0016020">
    <property type="term" value="C:membrane"/>
    <property type="evidence" value="ECO:0007669"/>
    <property type="project" value="UniProtKB-SubCell"/>
</dbReference>
<evidence type="ECO:0000313" key="12">
    <source>
        <dbReference type="EMBL" id="RPB15797.1"/>
    </source>
</evidence>
<feature type="compositionally biased region" description="Polar residues" evidence="10">
    <location>
        <begin position="219"/>
        <end position="232"/>
    </location>
</feature>
<dbReference type="InterPro" id="IPR035704">
    <property type="entry name" value="SNX8/Mvp1_PX"/>
</dbReference>
<dbReference type="CDD" id="cd06866">
    <property type="entry name" value="PX_SNX8_Mvp1p_like"/>
    <property type="match status" value="1"/>
</dbReference>
<feature type="region of interest" description="Disordered" evidence="10">
    <location>
        <begin position="216"/>
        <end position="235"/>
    </location>
</feature>
<dbReference type="PROSITE" id="PS50195">
    <property type="entry name" value="PX"/>
    <property type="match status" value="1"/>
</dbReference>
<dbReference type="SUPFAM" id="SSF64268">
    <property type="entry name" value="PX domain"/>
    <property type="match status" value="1"/>
</dbReference>
<proteinExistence type="inferred from homology"/>
<feature type="region of interest" description="Disordered" evidence="10">
    <location>
        <begin position="240"/>
        <end position="324"/>
    </location>
</feature>
<evidence type="ECO:0000256" key="6">
    <source>
        <dbReference type="ARBA" id="ARBA00022448"/>
    </source>
</evidence>
<evidence type="ECO:0000256" key="3">
    <source>
        <dbReference type="ARBA" id="ARBA00004496"/>
    </source>
</evidence>
<evidence type="ECO:0000256" key="1">
    <source>
        <dbReference type="ARBA" id="ARBA00002474"/>
    </source>
</evidence>
<dbReference type="InterPro" id="IPR027267">
    <property type="entry name" value="AH/BAR_dom_sf"/>
</dbReference>
<organism evidence="12 13">
    <name type="scientific">Morchella conica CCBAS932</name>
    <dbReference type="NCBI Taxonomy" id="1392247"/>
    <lineage>
        <taxon>Eukaryota</taxon>
        <taxon>Fungi</taxon>
        <taxon>Dikarya</taxon>
        <taxon>Ascomycota</taxon>
        <taxon>Pezizomycotina</taxon>
        <taxon>Pezizomycetes</taxon>
        <taxon>Pezizales</taxon>
        <taxon>Morchellaceae</taxon>
        <taxon>Morchella</taxon>
    </lineage>
</organism>
<dbReference type="STRING" id="1392247.A0A3N4KZ37"/>